<keyword evidence="1" id="KW-0175">Coiled coil</keyword>
<dbReference type="Proteomes" id="UP001353858">
    <property type="component" value="Unassembled WGS sequence"/>
</dbReference>
<protein>
    <submittedName>
        <fullName evidence="2">Uncharacterized protein</fullName>
    </submittedName>
</protein>
<dbReference type="EMBL" id="JARPUR010000008">
    <property type="protein sequence ID" value="KAK4871976.1"/>
    <property type="molecule type" value="Genomic_DNA"/>
</dbReference>
<keyword evidence="3" id="KW-1185">Reference proteome</keyword>
<evidence type="ECO:0000313" key="2">
    <source>
        <dbReference type="EMBL" id="KAK4871976.1"/>
    </source>
</evidence>
<dbReference type="AlphaFoldDB" id="A0AAN7NYY3"/>
<accession>A0AAN7NYY3</accession>
<comment type="caution">
    <text evidence="2">The sequence shown here is derived from an EMBL/GenBank/DDBJ whole genome shotgun (WGS) entry which is preliminary data.</text>
</comment>
<organism evidence="2 3">
    <name type="scientific">Aquatica leii</name>
    <dbReference type="NCBI Taxonomy" id="1421715"/>
    <lineage>
        <taxon>Eukaryota</taxon>
        <taxon>Metazoa</taxon>
        <taxon>Ecdysozoa</taxon>
        <taxon>Arthropoda</taxon>
        <taxon>Hexapoda</taxon>
        <taxon>Insecta</taxon>
        <taxon>Pterygota</taxon>
        <taxon>Neoptera</taxon>
        <taxon>Endopterygota</taxon>
        <taxon>Coleoptera</taxon>
        <taxon>Polyphaga</taxon>
        <taxon>Elateriformia</taxon>
        <taxon>Elateroidea</taxon>
        <taxon>Lampyridae</taxon>
        <taxon>Luciolinae</taxon>
        <taxon>Aquatica</taxon>
    </lineage>
</organism>
<reference evidence="3" key="1">
    <citation type="submission" date="2023-01" db="EMBL/GenBank/DDBJ databases">
        <title>Key to firefly adult light organ development and bioluminescence: homeobox transcription factors regulate luciferase expression and transportation to peroxisome.</title>
        <authorList>
            <person name="Fu X."/>
        </authorList>
    </citation>
    <scope>NUCLEOTIDE SEQUENCE [LARGE SCALE GENOMIC DNA]</scope>
</reference>
<gene>
    <name evidence="2" type="ORF">RN001_016100</name>
</gene>
<evidence type="ECO:0000256" key="1">
    <source>
        <dbReference type="SAM" id="Coils"/>
    </source>
</evidence>
<evidence type="ECO:0000313" key="3">
    <source>
        <dbReference type="Proteomes" id="UP001353858"/>
    </source>
</evidence>
<proteinExistence type="predicted"/>
<sequence length="228" mass="26315">MPHQYDTRNKLEKMATANIAGTIDRHVKLVQDFSKLNILKISLSELCNSKDQYCKIYRELVCDDNVPADLLSSKEFKNKLIELQDSLNALQNDSDSIKEHLAWLRTGIESWSLFELYWPSTAVSRLRQLDEEVIPTISEHFNTFPILKQPEGYKLLLSDFHTSKQRDSEHKLYLRIVLLRDQLLKLVVEKRDSCKISELKLTIGTYIAAASVQTVMDANPFEKTLSEV</sequence>
<name>A0AAN7NYY3_9COLE</name>
<feature type="coiled-coil region" evidence="1">
    <location>
        <begin position="73"/>
        <end position="100"/>
    </location>
</feature>